<evidence type="ECO:0000313" key="4">
    <source>
        <dbReference type="EMBL" id="MDD1791726.1"/>
    </source>
</evidence>
<dbReference type="EMBL" id="JAJUBC010000001">
    <property type="protein sequence ID" value="MDD1791726.1"/>
    <property type="molecule type" value="Genomic_DNA"/>
</dbReference>
<dbReference type="CDD" id="cd00338">
    <property type="entry name" value="Ser_Recombinase"/>
    <property type="match status" value="1"/>
</dbReference>
<keyword evidence="5" id="KW-1185">Reference proteome</keyword>
<gene>
    <name evidence="4" type="ORF">LRP50_01100</name>
</gene>
<evidence type="ECO:0000256" key="2">
    <source>
        <dbReference type="ARBA" id="ARBA00023172"/>
    </source>
</evidence>
<dbReference type="SUPFAM" id="SSF53041">
    <property type="entry name" value="Resolvase-like"/>
    <property type="match status" value="1"/>
</dbReference>
<protein>
    <submittedName>
        <fullName evidence="4">Recombinase family protein</fullName>
    </submittedName>
</protein>
<dbReference type="Proteomes" id="UP001149400">
    <property type="component" value="Unassembled WGS sequence"/>
</dbReference>
<accession>A0ABT5QW36</accession>
<dbReference type="SMART" id="SM00857">
    <property type="entry name" value="Resolvase"/>
    <property type="match status" value="1"/>
</dbReference>
<keyword evidence="2" id="KW-0233">DNA recombination</keyword>
<sequence>MVAQVYSYRRFSSPQQKFGGSIERQNDYANQIATEYGLTLNEKLVMTDEGLSAFHADHVSRGALGIFIKAVEEGLVERGSILIVESLDRLSRDKPLDAMQQFNELIGKASPSSLRIAAWFTTRAALLE</sequence>
<dbReference type="InterPro" id="IPR050639">
    <property type="entry name" value="SSR_resolvase"/>
</dbReference>
<evidence type="ECO:0000313" key="5">
    <source>
        <dbReference type="Proteomes" id="UP001149400"/>
    </source>
</evidence>
<name>A0ABT5QW36_9GAMM</name>
<feature type="domain" description="Resolvase/invertase-type recombinase catalytic" evidence="3">
    <location>
        <begin position="5"/>
        <end position="126"/>
    </location>
</feature>
<organism evidence="4 5">
    <name type="scientific">Enterovibrio gelatinilyticus</name>
    <dbReference type="NCBI Taxonomy" id="2899819"/>
    <lineage>
        <taxon>Bacteria</taxon>
        <taxon>Pseudomonadati</taxon>
        <taxon>Pseudomonadota</taxon>
        <taxon>Gammaproteobacteria</taxon>
        <taxon>Vibrionales</taxon>
        <taxon>Vibrionaceae</taxon>
        <taxon>Enterovibrio</taxon>
    </lineage>
</organism>
<dbReference type="RefSeq" id="WP_274162674.1">
    <property type="nucleotide sequence ID" value="NZ_JAJUBC010000001.1"/>
</dbReference>
<reference evidence="4" key="1">
    <citation type="submission" date="2021-12" db="EMBL/GenBank/DDBJ databases">
        <title>Enterovibrio ZSDZ35 sp. nov. and Enterovibrio ZSDZ42 sp. nov., isolated from coastal seawater in Qingdao.</title>
        <authorList>
            <person name="Zhang P."/>
        </authorList>
    </citation>
    <scope>NUCLEOTIDE SEQUENCE</scope>
    <source>
        <strain evidence="4">ZSDZ42</strain>
    </source>
</reference>
<dbReference type="PANTHER" id="PTHR30461">
    <property type="entry name" value="DNA-INVERTASE FROM LAMBDOID PROPHAGE"/>
    <property type="match status" value="1"/>
</dbReference>
<evidence type="ECO:0000259" key="3">
    <source>
        <dbReference type="SMART" id="SM00857"/>
    </source>
</evidence>
<dbReference type="InterPro" id="IPR036162">
    <property type="entry name" value="Resolvase-like_N_sf"/>
</dbReference>
<dbReference type="PANTHER" id="PTHR30461:SF2">
    <property type="entry name" value="SERINE RECOMBINASE PINE-RELATED"/>
    <property type="match status" value="1"/>
</dbReference>
<dbReference type="Pfam" id="PF00239">
    <property type="entry name" value="Resolvase"/>
    <property type="match status" value="1"/>
</dbReference>
<dbReference type="InterPro" id="IPR006119">
    <property type="entry name" value="Resolv_N"/>
</dbReference>
<proteinExistence type="predicted"/>
<comment type="caution">
    <text evidence="4">The sequence shown here is derived from an EMBL/GenBank/DDBJ whole genome shotgun (WGS) entry which is preliminary data.</text>
</comment>
<dbReference type="Gene3D" id="3.40.50.1390">
    <property type="entry name" value="Resolvase, N-terminal catalytic domain"/>
    <property type="match status" value="1"/>
</dbReference>
<evidence type="ECO:0000256" key="1">
    <source>
        <dbReference type="ARBA" id="ARBA00023125"/>
    </source>
</evidence>
<keyword evidence="1" id="KW-0238">DNA-binding</keyword>